<evidence type="ECO:0000256" key="1">
    <source>
        <dbReference type="ARBA" id="ARBA00023015"/>
    </source>
</evidence>
<dbReference type="InterPro" id="IPR050109">
    <property type="entry name" value="HTH-type_TetR-like_transc_reg"/>
</dbReference>
<dbReference type="Gene3D" id="1.10.10.60">
    <property type="entry name" value="Homeodomain-like"/>
    <property type="match status" value="1"/>
</dbReference>
<protein>
    <submittedName>
        <fullName evidence="6">TetR family transcriptional regulator</fullName>
    </submittedName>
</protein>
<name>A0ABQ4EJP2_9ACTN</name>
<keyword evidence="7" id="KW-1185">Reference proteome</keyword>
<evidence type="ECO:0000313" key="7">
    <source>
        <dbReference type="Proteomes" id="UP000621500"/>
    </source>
</evidence>
<evidence type="ECO:0000256" key="2">
    <source>
        <dbReference type="ARBA" id="ARBA00023125"/>
    </source>
</evidence>
<dbReference type="PRINTS" id="PR00455">
    <property type="entry name" value="HTHTETR"/>
</dbReference>
<sequence length="207" mass="22794">MQAADDARPGLWARSRQRAYDEITEVAMDLFLANGFAQTTIDEIVAVAGISRRSFFRYFGTKEDVVLDHFIADGAVLRAALERRPDGEDIWAALRGAVFSLAGEVPDEERLLAVSRMMYETPSLRARSMEKHLHWYDHLAPEVERRLGAGAGGKLRARAIVGCVVTCLDLAGEAWLQDGAAAPLETYFDAALNAIRRPLPTRPSPPG</sequence>
<dbReference type="InterPro" id="IPR041347">
    <property type="entry name" value="MftR_C"/>
</dbReference>
<dbReference type="Pfam" id="PF00440">
    <property type="entry name" value="TetR_N"/>
    <property type="match status" value="1"/>
</dbReference>
<dbReference type="EMBL" id="BONX01000008">
    <property type="protein sequence ID" value="GIG94947.1"/>
    <property type="molecule type" value="Genomic_DNA"/>
</dbReference>
<organism evidence="6 7">
    <name type="scientific">Plantactinospora mayteni</name>
    <dbReference type="NCBI Taxonomy" id="566021"/>
    <lineage>
        <taxon>Bacteria</taxon>
        <taxon>Bacillati</taxon>
        <taxon>Actinomycetota</taxon>
        <taxon>Actinomycetes</taxon>
        <taxon>Micromonosporales</taxon>
        <taxon>Micromonosporaceae</taxon>
        <taxon>Plantactinospora</taxon>
    </lineage>
</organism>
<comment type="caution">
    <text evidence="6">The sequence shown here is derived from an EMBL/GenBank/DDBJ whole genome shotgun (WGS) entry which is preliminary data.</text>
</comment>
<proteinExistence type="predicted"/>
<evidence type="ECO:0000313" key="6">
    <source>
        <dbReference type="EMBL" id="GIG94947.1"/>
    </source>
</evidence>
<keyword evidence="2 4" id="KW-0238">DNA-binding</keyword>
<dbReference type="PANTHER" id="PTHR30055:SF238">
    <property type="entry name" value="MYCOFACTOCIN BIOSYNTHESIS TRANSCRIPTIONAL REGULATOR MFTR-RELATED"/>
    <property type="match status" value="1"/>
</dbReference>
<dbReference type="PANTHER" id="PTHR30055">
    <property type="entry name" value="HTH-TYPE TRANSCRIPTIONAL REGULATOR RUTR"/>
    <property type="match status" value="1"/>
</dbReference>
<keyword evidence="3" id="KW-0804">Transcription</keyword>
<dbReference type="Gene3D" id="1.10.357.10">
    <property type="entry name" value="Tetracycline Repressor, domain 2"/>
    <property type="match status" value="1"/>
</dbReference>
<dbReference type="PROSITE" id="PS01081">
    <property type="entry name" value="HTH_TETR_1"/>
    <property type="match status" value="1"/>
</dbReference>
<dbReference type="Proteomes" id="UP000621500">
    <property type="component" value="Unassembled WGS sequence"/>
</dbReference>
<dbReference type="InterPro" id="IPR009057">
    <property type="entry name" value="Homeodomain-like_sf"/>
</dbReference>
<feature type="domain" description="HTH tetR-type" evidence="5">
    <location>
        <begin position="17"/>
        <end position="77"/>
    </location>
</feature>
<dbReference type="InterPro" id="IPR001647">
    <property type="entry name" value="HTH_TetR"/>
</dbReference>
<gene>
    <name evidence="6" type="ORF">Pma05_15200</name>
</gene>
<feature type="DNA-binding region" description="H-T-H motif" evidence="4">
    <location>
        <begin position="40"/>
        <end position="59"/>
    </location>
</feature>
<keyword evidence="1" id="KW-0805">Transcription regulation</keyword>
<reference evidence="6 7" key="1">
    <citation type="submission" date="2021-01" db="EMBL/GenBank/DDBJ databases">
        <title>Whole genome shotgun sequence of Plantactinospora mayteni NBRC 109088.</title>
        <authorList>
            <person name="Komaki H."/>
            <person name="Tamura T."/>
        </authorList>
    </citation>
    <scope>NUCLEOTIDE SEQUENCE [LARGE SCALE GENOMIC DNA]</scope>
    <source>
        <strain evidence="6 7">NBRC 109088</strain>
    </source>
</reference>
<evidence type="ECO:0000256" key="4">
    <source>
        <dbReference type="PROSITE-ProRule" id="PRU00335"/>
    </source>
</evidence>
<accession>A0ABQ4EJP2</accession>
<dbReference type="Pfam" id="PF17754">
    <property type="entry name" value="TetR_C_14"/>
    <property type="match status" value="1"/>
</dbReference>
<evidence type="ECO:0000256" key="3">
    <source>
        <dbReference type="ARBA" id="ARBA00023163"/>
    </source>
</evidence>
<evidence type="ECO:0000259" key="5">
    <source>
        <dbReference type="PROSITE" id="PS50977"/>
    </source>
</evidence>
<dbReference type="SUPFAM" id="SSF46689">
    <property type="entry name" value="Homeodomain-like"/>
    <property type="match status" value="1"/>
</dbReference>
<dbReference type="RefSeq" id="WP_203856582.1">
    <property type="nucleotide sequence ID" value="NZ_BAAAZQ010000016.1"/>
</dbReference>
<dbReference type="PROSITE" id="PS50977">
    <property type="entry name" value="HTH_TETR_2"/>
    <property type="match status" value="1"/>
</dbReference>
<dbReference type="InterPro" id="IPR023772">
    <property type="entry name" value="DNA-bd_HTH_TetR-type_CS"/>
</dbReference>